<feature type="chain" id="PRO_5018637967" evidence="1">
    <location>
        <begin position="19"/>
        <end position="85"/>
    </location>
</feature>
<feature type="signal peptide" evidence="1">
    <location>
        <begin position="1"/>
        <end position="18"/>
    </location>
</feature>
<evidence type="ECO:0000313" key="3">
    <source>
        <dbReference type="Proteomes" id="UP000283210"/>
    </source>
</evidence>
<sequence length="85" mass="9249">MRCKSWLSACFCAGLNLAQGPPPSSCLHSSSEERLKHAQRMRMHTLESVPSASYPRGISQVLGTLSPQLCNNSTACWDQPGRANC</sequence>
<proteinExistence type="predicted"/>
<keyword evidence="1" id="KW-0732">Signal</keyword>
<reference evidence="2 3" key="2">
    <citation type="submission" date="2019-01" db="EMBL/GenBank/DDBJ databases">
        <title>A chromosome length genome reference of the Java medaka (oryzias javanicus).</title>
        <authorList>
            <person name="Herpin A."/>
            <person name="Takehana Y."/>
            <person name="Naruse K."/>
            <person name="Ansai S."/>
            <person name="Kawaguchi M."/>
        </authorList>
    </citation>
    <scope>NUCLEOTIDE SEQUENCE [LARGE SCALE GENOMIC DNA]</scope>
    <source>
        <strain evidence="2">RS831</strain>
        <tissue evidence="2">Whole body</tissue>
    </source>
</reference>
<name>A0A3S2N1R9_ORYJA</name>
<reference evidence="2 3" key="1">
    <citation type="submission" date="2018-11" db="EMBL/GenBank/DDBJ databases">
        <authorList>
            <person name="Lopez-Roques C."/>
            <person name="Donnadieu C."/>
            <person name="Bouchez O."/>
            <person name="Klopp C."/>
            <person name="Cabau C."/>
            <person name="Zahm M."/>
        </authorList>
    </citation>
    <scope>NUCLEOTIDE SEQUENCE [LARGE SCALE GENOMIC DNA]</scope>
    <source>
        <strain evidence="2">RS831</strain>
        <tissue evidence="2">Whole body</tissue>
    </source>
</reference>
<dbReference type="Proteomes" id="UP000283210">
    <property type="component" value="Chromosome 6"/>
</dbReference>
<dbReference type="AlphaFoldDB" id="A0A3S2N1R9"/>
<evidence type="ECO:0000256" key="1">
    <source>
        <dbReference type="SAM" id="SignalP"/>
    </source>
</evidence>
<gene>
    <name evidence="2" type="ORF">OJAV_G00055490</name>
</gene>
<organism evidence="2 3">
    <name type="scientific">Oryzias javanicus</name>
    <name type="common">Javanese ricefish</name>
    <name type="synonym">Aplocheilus javanicus</name>
    <dbReference type="NCBI Taxonomy" id="123683"/>
    <lineage>
        <taxon>Eukaryota</taxon>
        <taxon>Metazoa</taxon>
        <taxon>Chordata</taxon>
        <taxon>Craniata</taxon>
        <taxon>Vertebrata</taxon>
        <taxon>Euteleostomi</taxon>
        <taxon>Actinopterygii</taxon>
        <taxon>Neopterygii</taxon>
        <taxon>Teleostei</taxon>
        <taxon>Neoteleostei</taxon>
        <taxon>Acanthomorphata</taxon>
        <taxon>Ovalentaria</taxon>
        <taxon>Atherinomorphae</taxon>
        <taxon>Beloniformes</taxon>
        <taxon>Adrianichthyidae</taxon>
        <taxon>Oryziinae</taxon>
        <taxon>Oryzias</taxon>
    </lineage>
</organism>
<protein>
    <submittedName>
        <fullName evidence="2">Uncharacterized protein</fullName>
    </submittedName>
</protein>
<dbReference type="EMBL" id="CM012442">
    <property type="protein sequence ID" value="RVE71817.1"/>
    <property type="molecule type" value="Genomic_DNA"/>
</dbReference>
<accession>A0A3S2N1R9</accession>
<keyword evidence="3" id="KW-1185">Reference proteome</keyword>
<evidence type="ECO:0000313" key="2">
    <source>
        <dbReference type="EMBL" id="RVE71817.1"/>
    </source>
</evidence>